<protein>
    <submittedName>
        <fullName evidence="3">Uncharacterized protein</fullName>
    </submittedName>
</protein>
<accession>A0A1B6L6K6</accession>
<feature type="chain" id="PRO_5008587164" evidence="2">
    <location>
        <begin position="17"/>
        <end position="159"/>
    </location>
</feature>
<feature type="compositionally biased region" description="Basic and acidic residues" evidence="1">
    <location>
        <begin position="87"/>
        <end position="98"/>
    </location>
</feature>
<dbReference type="AlphaFoldDB" id="A0A1B6L6K6"/>
<name>A0A1B6L6K6_9HEMI</name>
<proteinExistence type="predicted"/>
<sequence length="159" mass="17493">MLNLVLLVVFCFKAYSIPVDRTNVNQIESSEVVGDSSMEQNMDSLSKNNDYVAEEGNEGEVEEMNSKLEANADEPKECGKEGGVGSRSDDVGGEEKYEGVFGGEVPEENGHSKREKRFEPDSLDLSNLLSHYDDNAAKYDGVFGGYPQDNGLGRRVKRS</sequence>
<reference evidence="3" key="1">
    <citation type="submission" date="2015-11" db="EMBL/GenBank/DDBJ databases">
        <title>De novo transcriptome assembly of four potential Pierce s Disease insect vectors from Arizona vineyards.</title>
        <authorList>
            <person name="Tassone E.E."/>
        </authorList>
    </citation>
    <scope>NUCLEOTIDE SEQUENCE</scope>
</reference>
<feature type="compositionally biased region" description="Acidic residues" evidence="1">
    <location>
        <begin position="53"/>
        <end position="63"/>
    </location>
</feature>
<keyword evidence="2" id="KW-0732">Signal</keyword>
<feature type="signal peptide" evidence="2">
    <location>
        <begin position="1"/>
        <end position="16"/>
    </location>
</feature>
<evidence type="ECO:0000256" key="2">
    <source>
        <dbReference type="SAM" id="SignalP"/>
    </source>
</evidence>
<feature type="compositionally biased region" description="Basic and acidic residues" evidence="1">
    <location>
        <begin position="108"/>
        <end position="119"/>
    </location>
</feature>
<organism evidence="3">
    <name type="scientific">Graphocephala atropunctata</name>
    <dbReference type="NCBI Taxonomy" id="36148"/>
    <lineage>
        <taxon>Eukaryota</taxon>
        <taxon>Metazoa</taxon>
        <taxon>Ecdysozoa</taxon>
        <taxon>Arthropoda</taxon>
        <taxon>Hexapoda</taxon>
        <taxon>Insecta</taxon>
        <taxon>Pterygota</taxon>
        <taxon>Neoptera</taxon>
        <taxon>Paraneoptera</taxon>
        <taxon>Hemiptera</taxon>
        <taxon>Auchenorrhyncha</taxon>
        <taxon>Membracoidea</taxon>
        <taxon>Cicadellidae</taxon>
        <taxon>Cicadellinae</taxon>
        <taxon>Cicadellini</taxon>
        <taxon>Graphocephala</taxon>
    </lineage>
</organism>
<feature type="region of interest" description="Disordered" evidence="1">
    <location>
        <begin position="138"/>
        <end position="159"/>
    </location>
</feature>
<evidence type="ECO:0000313" key="3">
    <source>
        <dbReference type="EMBL" id="JAT19352.1"/>
    </source>
</evidence>
<dbReference type="EMBL" id="GEBQ01020625">
    <property type="protein sequence ID" value="JAT19352.1"/>
    <property type="molecule type" value="Transcribed_RNA"/>
</dbReference>
<feature type="region of interest" description="Disordered" evidence="1">
    <location>
        <begin position="53"/>
        <end position="119"/>
    </location>
</feature>
<gene>
    <name evidence="3" type="ORF">g.50926</name>
</gene>
<evidence type="ECO:0000256" key="1">
    <source>
        <dbReference type="SAM" id="MobiDB-lite"/>
    </source>
</evidence>